<feature type="transmembrane region" description="Helical" evidence="1">
    <location>
        <begin position="6"/>
        <end position="28"/>
    </location>
</feature>
<dbReference type="GO" id="GO:0005506">
    <property type="term" value="F:iron ion binding"/>
    <property type="evidence" value="ECO:0007669"/>
    <property type="project" value="InterPro"/>
</dbReference>
<dbReference type="InterPro" id="IPR036396">
    <property type="entry name" value="Cyt_P450_sf"/>
</dbReference>
<dbReference type="Proteomes" id="UP000001646">
    <property type="component" value="Chromosome 4"/>
</dbReference>
<evidence type="ECO:0000313" key="2">
    <source>
        <dbReference type="Ensembl" id="ENSACAP00000029902.1"/>
    </source>
</evidence>
<keyword evidence="3" id="KW-1185">Reference proteome</keyword>
<evidence type="ECO:0000313" key="3">
    <source>
        <dbReference type="Proteomes" id="UP000001646"/>
    </source>
</evidence>
<reference evidence="2" key="3">
    <citation type="submission" date="2025-09" db="UniProtKB">
        <authorList>
            <consortium name="Ensembl"/>
        </authorList>
    </citation>
    <scope>IDENTIFICATION</scope>
</reference>
<reference evidence="2 3" key="1">
    <citation type="submission" date="2009-12" db="EMBL/GenBank/DDBJ databases">
        <title>The Genome Sequence of Anolis carolinensis (Green Anole Lizard).</title>
        <authorList>
            <consortium name="The Genome Sequencing Platform"/>
            <person name="Di Palma F."/>
            <person name="Alfoldi J."/>
            <person name="Heiman D."/>
            <person name="Young S."/>
            <person name="Grabherr M."/>
            <person name="Johnson J."/>
            <person name="Lander E.S."/>
            <person name="Lindblad-Toh K."/>
        </authorList>
    </citation>
    <scope>NUCLEOTIDE SEQUENCE [LARGE SCALE GENOMIC DNA]</scope>
    <source>
        <strain evidence="2 3">JBL SC #1</strain>
    </source>
</reference>
<dbReference type="Gene3D" id="1.10.630.10">
    <property type="entry name" value="Cytochrome P450"/>
    <property type="match status" value="1"/>
</dbReference>
<dbReference type="GO" id="GO:0016705">
    <property type="term" value="F:oxidoreductase activity, acting on paired donors, with incorporation or reduction of molecular oxygen"/>
    <property type="evidence" value="ECO:0007669"/>
    <property type="project" value="InterPro"/>
</dbReference>
<dbReference type="AlphaFoldDB" id="A0A803T3W2"/>
<name>A0A803T3W2_ANOCA</name>
<dbReference type="GO" id="GO:0020037">
    <property type="term" value="F:heme binding"/>
    <property type="evidence" value="ECO:0007669"/>
    <property type="project" value="InterPro"/>
</dbReference>
<evidence type="ECO:0000256" key="1">
    <source>
        <dbReference type="SAM" id="Phobius"/>
    </source>
</evidence>
<dbReference type="InParanoid" id="A0A803T3W2"/>
<sequence length="80" mass="9421">MWFHAFAIFWETISLQVILGFLATFLLLTDYVKRRRPRGFPPGPIPLPFLGNLLSYDAKKPHLYNQKVRWRSAQIVPMSF</sequence>
<dbReference type="GeneTree" id="ENSGT00990000206029"/>
<proteinExistence type="predicted"/>
<protein>
    <submittedName>
        <fullName evidence="2">Uncharacterized protein</fullName>
    </submittedName>
</protein>
<keyword evidence="1" id="KW-1133">Transmembrane helix</keyword>
<dbReference type="SUPFAM" id="SSF48264">
    <property type="entry name" value="Cytochrome P450"/>
    <property type="match status" value="1"/>
</dbReference>
<keyword evidence="1" id="KW-0472">Membrane</keyword>
<organism evidence="2 3">
    <name type="scientific">Anolis carolinensis</name>
    <name type="common">Green anole</name>
    <name type="synonym">American chameleon</name>
    <dbReference type="NCBI Taxonomy" id="28377"/>
    <lineage>
        <taxon>Eukaryota</taxon>
        <taxon>Metazoa</taxon>
        <taxon>Chordata</taxon>
        <taxon>Craniata</taxon>
        <taxon>Vertebrata</taxon>
        <taxon>Euteleostomi</taxon>
        <taxon>Lepidosauria</taxon>
        <taxon>Squamata</taxon>
        <taxon>Bifurcata</taxon>
        <taxon>Unidentata</taxon>
        <taxon>Episquamata</taxon>
        <taxon>Toxicofera</taxon>
        <taxon>Iguania</taxon>
        <taxon>Dactyloidae</taxon>
        <taxon>Anolis</taxon>
    </lineage>
</organism>
<dbReference type="GO" id="GO:0004497">
    <property type="term" value="F:monooxygenase activity"/>
    <property type="evidence" value="ECO:0007669"/>
    <property type="project" value="InterPro"/>
</dbReference>
<dbReference type="Ensembl" id="ENSACAT00000039654.1">
    <property type="protein sequence ID" value="ENSACAP00000029902.1"/>
    <property type="gene ID" value="ENSACAG00000043177.1"/>
</dbReference>
<accession>A0A803T3W2</accession>
<keyword evidence="1" id="KW-0812">Transmembrane</keyword>
<reference evidence="2" key="2">
    <citation type="submission" date="2025-08" db="UniProtKB">
        <authorList>
            <consortium name="Ensembl"/>
        </authorList>
    </citation>
    <scope>IDENTIFICATION</scope>
</reference>